<dbReference type="InterPro" id="IPR013325">
    <property type="entry name" value="RNA_pol_sigma_r2"/>
</dbReference>
<dbReference type="InterPro" id="IPR013324">
    <property type="entry name" value="RNA_pol_sigma_r3/r4-like"/>
</dbReference>
<gene>
    <name evidence="7" type="ORF">EJP77_03340</name>
</gene>
<sequence>MSQILQGNQDAFRELVSDYGPYLYRMAYSVLHDQKEAEDTTQETFIQVYKSLPEYRSQGFKTWITRICINKAIDCKRRRVRRREEEWESEEVLKHIPSSDEGTLDRVLRQERIQRVVSRINELPDSHREIVTAFYVKEQSYEQIAADQSIAVKTVESRLYRARHWMREHWKGEDWS</sequence>
<evidence type="ECO:0000259" key="6">
    <source>
        <dbReference type="Pfam" id="PF08281"/>
    </source>
</evidence>
<dbReference type="AlphaFoldDB" id="A0A3S1JSZ2"/>
<evidence type="ECO:0000256" key="2">
    <source>
        <dbReference type="ARBA" id="ARBA00023015"/>
    </source>
</evidence>
<protein>
    <submittedName>
        <fullName evidence="7">RNA polymerase sigma factor</fullName>
    </submittedName>
</protein>
<comment type="similarity">
    <text evidence="1">Belongs to the sigma-70 factor family. ECF subfamily.</text>
</comment>
<dbReference type="GO" id="GO:0003677">
    <property type="term" value="F:DNA binding"/>
    <property type="evidence" value="ECO:0007669"/>
    <property type="project" value="InterPro"/>
</dbReference>
<dbReference type="Proteomes" id="UP000272464">
    <property type="component" value="Unassembled WGS sequence"/>
</dbReference>
<evidence type="ECO:0000256" key="4">
    <source>
        <dbReference type="ARBA" id="ARBA00023163"/>
    </source>
</evidence>
<dbReference type="InterPro" id="IPR036388">
    <property type="entry name" value="WH-like_DNA-bd_sf"/>
</dbReference>
<reference evidence="7 8" key="1">
    <citation type="submission" date="2018-12" db="EMBL/GenBank/DDBJ databases">
        <authorList>
            <person name="Sun L."/>
            <person name="Chen Z."/>
        </authorList>
    </citation>
    <scope>NUCLEOTIDE SEQUENCE [LARGE SCALE GENOMIC DNA]</scope>
    <source>
        <strain evidence="7 8">3-5-3</strain>
    </source>
</reference>
<dbReference type="InterPro" id="IPR014284">
    <property type="entry name" value="RNA_pol_sigma-70_dom"/>
</dbReference>
<dbReference type="Pfam" id="PF04542">
    <property type="entry name" value="Sigma70_r2"/>
    <property type="match status" value="1"/>
</dbReference>
<dbReference type="SUPFAM" id="SSF88946">
    <property type="entry name" value="Sigma2 domain of RNA polymerase sigma factors"/>
    <property type="match status" value="1"/>
</dbReference>
<evidence type="ECO:0000259" key="5">
    <source>
        <dbReference type="Pfam" id="PF04542"/>
    </source>
</evidence>
<comment type="caution">
    <text evidence="7">The sequence shown here is derived from an EMBL/GenBank/DDBJ whole genome shotgun (WGS) entry which is preliminary data.</text>
</comment>
<dbReference type="NCBIfam" id="TIGR02937">
    <property type="entry name" value="sigma70-ECF"/>
    <property type="match status" value="1"/>
</dbReference>
<dbReference type="SUPFAM" id="SSF88659">
    <property type="entry name" value="Sigma3 and sigma4 domains of RNA polymerase sigma factors"/>
    <property type="match status" value="1"/>
</dbReference>
<keyword evidence="8" id="KW-1185">Reference proteome</keyword>
<evidence type="ECO:0000313" key="8">
    <source>
        <dbReference type="Proteomes" id="UP000272464"/>
    </source>
</evidence>
<accession>A0A3S1JSZ2</accession>
<dbReference type="GO" id="GO:0006352">
    <property type="term" value="P:DNA-templated transcription initiation"/>
    <property type="evidence" value="ECO:0007669"/>
    <property type="project" value="InterPro"/>
</dbReference>
<dbReference type="OrthoDB" id="9784984at2"/>
<dbReference type="InterPro" id="IPR039425">
    <property type="entry name" value="RNA_pol_sigma-70-like"/>
</dbReference>
<keyword evidence="3" id="KW-0731">Sigma factor</keyword>
<dbReference type="PANTHER" id="PTHR43133:SF51">
    <property type="entry name" value="RNA POLYMERASE SIGMA FACTOR"/>
    <property type="match status" value="1"/>
</dbReference>
<dbReference type="CDD" id="cd06171">
    <property type="entry name" value="Sigma70_r4"/>
    <property type="match status" value="1"/>
</dbReference>
<dbReference type="EMBL" id="RZNX01000001">
    <property type="protein sequence ID" value="RUT36043.1"/>
    <property type="molecule type" value="Genomic_DNA"/>
</dbReference>
<dbReference type="Gene3D" id="1.10.10.10">
    <property type="entry name" value="Winged helix-like DNA-binding domain superfamily/Winged helix DNA-binding domain"/>
    <property type="match status" value="1"/>
</dbReference>
<dbReference type="Gene3D" id="1.10.1740.10">
    <property type="match status" value="1"/>
</dbReference>
<dbReference type="InterPro" id="IPR013249">
    <property type="entry name" value="RNA_pol_sigma70_r4_t2"/>
</dbReference>
<evidence type="ECO:0000256" key="3">
    <source>
        <dbReference type="ARBA" id="ARBA00023082"/>
    </source>
</evidence>
<feature type="domain" description="RNA polymerase sigma factor 70 region 4 type 2" evidence="6">
    <location>
        <begin position="114"/>
        <end position="163"/>
    </location>
</feature>
<dbReference type="InterPro" id="IPR007627">
    <property type="entry name" value="RNA_pol_sigma70_r2"/>
</dbReference>
<dbReference type="PANTHER" id="PTHR43133">
    <property type="entry name" value="RNA POLYMERASE ECF-TYPE SIGMA FACTO"/>
    <property type="match status" value="1"/>
</dbReference>
<evidence type="ECO:0000313" key="7">
    <source>
        <dbReference type="EMBL" id="RUT36043.1"/>
    </source>
</evidence>
<evidence type="ECO:0000256" key="1">
    <source>
        <dbReference type="ARBA" id="ARBA00010641"/>
    </source>
</evidence>
<dbReference type="GO" id="GO:0016987">
    <property type="term" value="F:sigma factor activity"/>
    <property type="evidence" value="ECO:0007669"/>
    <property type="project" value="UniProtKB-KW"/>
</dbReference>
<keyword evidence="2" id="KW-0805">Transcription regulation</keyword>
<keyword evidence="4" id="KW-0804">Transcription</keyword>
<organism evidence="7 8">
    <name type="scientific">Paenibacillus zeisoli</name>
    <dbReference type="NCBI Taxonomy" id="2496267"/>
    <lineage>
        <taxon>Bacteria</taxon>
        <taxon>Bacillati</taxon>
        <taxon>Bacillota</taxon>
        <taxon>Bacilli</taxon>
        <taxon>Bacillales</taxon>
        <taxon>Paenibacillaceae</taxon>
        <taxon>Paenibacillus</taxon>
    </lineage>
</organism>
<proteinExistence type="inferred from homology"/>
<name>A0A3S1JSZ2_9BACL</name>
<dbReference type="Pfam" id="PF08281">
    <property type="entry name" value="Sigma70_r4_2"/>
    <property type="match status" value="1"/>
</dbReference>
<feature type="domain" description="RNA polymerase sigma-70 region 2" evidence="5">
    <location>
        <begin position="15"/>
        <end position="81"/>
    </location>
</feature>